<comment type="similarity">
    <text evidence="1">Belongs to the NAD(P)-dependent epimerase/dehydratase family.</text>
</comment>
<dbReference type="Proteomes" id="UP001596067">
    <property type="component" value="Unassembled WGS sequence"/>
</dbReference>
<gene>
    <name evidence="3" type="ORF">ACFP0N_04390</name>
</gene>
<protein>
    <submittedName>
        <fullName evidence="3">NAD-dependent epimerase/dehydratase family protein</fullName>
    </submittedName>
</protein>
<dbReference type="InterPro" id="IPR036291">
    <property type="entry name" value="NAD(P)-bd_dom_sf"/>
</dbReference>
<organism evidence="3 4">
    <name type="scientific">Kitasatospora aburaviensis</name>
    <dbReference type="NCBI Taxonomy" id="67265"/>
    <lineage>
        <taxon>Bacteria</taxon>
        <taxon>Bacillati</taxon>
        <taxon>Actinomycetota</taxon>
        <taxon>Actinomycetes</taxon>
        <taxon>Kitasatosporales</taxon>
        <taxon>Streptomycetaceae</taxon>
        <taxon>Kitasatospora</taxon>
    </lineage>
</organism>
<dbReference type="Gene3D" id="3.40.50.720">
    <property type="entry name" value="NAD(P)-binding Rossmann-like Domain"/>
    <property type="match status" value="1"/>
</dbReference>
<dbReference type="Pfam" id="PF01370">
    <property type="entry name" value="Epimerase"/>
    <property type="match status" value="1"/>
</dbReference>
<evidence type="ECO:0000256" key="1">
    <source>
        <dbReference type="ARBA" id="ARBA00007637"/>
    </source>
</evidence>
<dbReference type="RefSeq" id="WP_313762441.1">
    <property type="nucleotide sequence ID" value="NZ_BAAAVH010000050.1"/>
</dbReference>
<dbReference type="InterPro" id="IPR001509">
    <property type="entry name" value="Epimerase_deHydtase"/>
</dbReference>
<sequence length="245" mass="26553">MEIVGRGFLAGSLKPLASAHPGTVVFAAGVSSGHSTADAEFAREAELLYRVLDRCQRDDRRLVYFSTCASGMYGAGSHRSREDRPVFPNSPYGRHKLAMEGVLRASGVDTLVLRLAYTVGRAQRSHQLLPSLVAQIRAGSVRVHRGARRDVVHVLDVVSVIDALLTAGVSREVVNVASGHAVPIEEIIAHLEARLGTVAAKQTVDVADDHSVSNEKLLRLLPAEARPAFGPDYFRTVIDRYLETP</sequence>
<evidence type="ECO:0000259" key="2">
    <source>
        <dbReference type="Pfam" id="PF01370"/>
    </source>
</evidence>
<evidence type="ECO:0000313" key="3">
    <source>
        <dbReference type="EMBL" id="MFC5884226.1"/>
    </source>
</evidence>
<dbReference type="SUPFAM" id="SSF51735">
    <property type="entry name" value="NAD(P)-binding Rossmann-fold domains"/>
    <property type="match status" value="1"/>
</dbReference>
<dbReference type="EMBL" id="JBHSOD010000003">
    <property type="protein sequence ID" value="MFC5884226.1"/>
    <property type="molecule type" value="Genomic_DNA"/>
</dbReference>
<evidence type="ECO:0000313" key="4">
    <source>
        <dbReference type="Proteomes" id="UP001596067"/>
    </source>
</evidence>
<keyword evidence="4" id="KW-1185">Reference proteome</keyword>
<comment type="caution">
    <text evidence="3">The sequence shown here is derived from an EMBL/GenBank/DDBJ whole genome shotgun (WGS) entry which is preliminary data.</text>
</comment>
<accession>A0ABW1ET61</accession>
<feature type="domain" description="NAD-dependent epimerase/dehydratase" evidence="2">
    <location>
        <begin position="16"/>
        <end position="177"/>
    </location>
</feature>
<proteinExistence type="inferred from homology"/>
<reference evidence="4" key="1">
    <citation type="journal article" date="2019" name="Int. J. Syst. Evol. Microbiol.">
        <title>The Global Catalogue of Microorganisms (GCM) 10K type strain sequencing project: providing services to taxonomists for standard genome sequencing and annotation.</title>
        <authorList>
            <consortium name="The Broad Institute Genomics Platform"/>
            <consortium name="The Broad Institute Genome Sequencing Center for Infectious Disease"/>
            <person name="Wu L."/>
            <person name="Ma J."/>
        </authorList>
    </citation>
    <scope>NUCLEOTIDE SEQUENCE [LARGE SCALE GENOMIC DNA]</scope>
    <source>
        <strain evidence="4">CGMCC 4.1469</strain>
    </source>
</reference>
<dbReference type="PANTHER" id="PTHR43000">
    <property type="entry name" value="DTDP-D-GLUCOSE 4,6-DEHYDRATASE-RELATED"/>
    <property type="match status" value="1"/>
</dbReference>
<name>A0ABW1ET61_9ACTN</name>